<protein>
    <submittedName>
        <fullName evidence="2">Uncharacterized protein</fullName>
    </submittedName>
</protein>
<evidence type="ECO:0000313" key="2">
    <source>
        <dbReference type="EMBL" id="SEH39759.1"/>
    </source>
</evidence>
<accession>A0A1H6HZW5</accession>
<proteinExistence type="predicted"/>
<reference evidence="2 3" key="1">
    <citation type="submission" date="2016-10" db="EMBL/GenBank/DDBJ databases">
        <authorList>
            <person name="de Groot N.N."/>
        </authorList>
    </citation>
    <scope>NUCLEOTIDE SEQUENCE [LARGE SCALE GENOMIC DNA]</scope>
    <source>
        <strain evidence="2 3">DSM 23031</strain>
    </source>
</reference>
<dbReference type="RefSeq" id="WP_089694395.1">
    <property type="nucleotide sequence ID" value="NZ_FNWQ01000005.1"/>
</dbReference>
<evidence type="ECO:0000313" key="3">
    <source>
        <dbReference type="Proteomes" id="UP000198561"/>
    </source>
</evidence>
<name>A0A1H6HZW5_CHRCI</name>
<organism evidence="2 3">
    <name type="scientific">Chryseobacterium culicis</name>
    <dbReference type="NCBI Taxonomy" id="680127"/>
    <lineage>
        <taxon>Bacteria</taxon>
        <taxon>Pseudomonadati</taxon>
        <taxon>Bacteroidota</taxon>
        <taxon>Flavobacteriia</taxon>
        <taxon>Flavobacteriales</taxon>
        <taxon>Weeksellaceae</taxon>
        <taxon>Chryseobacterium group</taxon>
        <taxon>Chryseobacterium</taxon>
    </lineage>
</organism>
<sequence length="71" mass="8099">MNDFKHLKKEGSGYQVKQYMAFQHIIVVAWVCISVFLIINTSYLKTGIVLLIFSLLLTIVSFIPPKVITIL</sequence>
<keyword evidence="1" id="KW-0472">Membrane</keyword>
<evidence type="ECO:0000256" key="1">
    <source>
        <dbReference type="SAM" id="Phobius"/>
    </source>
</evidence>
<dbReference type="AlphaFoldDB" id="A0A1H6HZW5"/>
<keyword evidence="1" id="KW-1133">Transmembrane helix</keyword>
<feature type="transmembrane region" description="Helical" evidence="1">
    <location>
        <begin position="21"/>
        <end position="40"/>
    </location>
</feature>
<dbReference type="EMBL" id="FNWQ01000005">
    <property type="protein sequence ID" value="SEH39759.1"/>
    <property type="molecule type" value="Genomic_DNA"/>
</dbReference>
<dbReference type="STRING" id="680127.SAMN05421593_3684"/>
<gene>
    <name evidence="2" type="ORF">SAMN05421593_3684</name>
</gene>
<keyword evidence="1" id="KW-0812">Transmembrane</keyword>
<dbReference type="OrthoDB" id="1257838at2"/>
<feature type="transmembrane region" description="Helical" evidence="1">
    <location>
        <begin position="46"/>
        <end position="63"/>
    </location>
</feature>
<dbReference type="Proteomes" id="UP000198561">
    <property type="component" value="Unassembled WGS sequence"/>
</dbReference>